<dbReference type="EMBL" id="QUNG01000004">
    <property type="protein sequence ID" value="REG84376.1"/>
    <property type="molecule type" value="Genomic_DNA"/>
</dbReference>
<accession>A0A3E0DNE2</accession>
<evidence type="ECO:0000256" key="3">
    <source>
        <dbReference type="ARBA" id="ARBA00022679"/>
    </source>
</evidence>
<dbReference type="GO" id="GO:0003882">
    <property type="term" value="F:CDP-diacylglycerol-serine O-phosphatidyltransferase activity"/>
    <property type="evidence" value="ECO:0007669"/>
    <property type="project" value="TreeGrafter"/>
</dbReference>
<dbReference type="AlphaFoldDB" id="A0A3E0DNE2"/>
<dbReference type="InterPro" id="IPR025202">
    <property type="entry name" value="PLD-like_dom"/>
</dbReference>
<evidence type="ECO:0000256" key="7">
    <source>
        <dbReference type="ARBA" id="ARBA00023264"/>
    </source>
</evidence>
<dbReference type="CDD" id="cd09134">
    <property type="entry name" value="PLDc_PSS_G_neg_1"/>
    <property type="match status" value="1"/>
</dbReference>
<dbReference type="PIRSF" id="PIRSF000850">
    <property type="entry name" value="Phospholipase_D_PSS"/>
    <property type="match status" value="1"/>
</dbReference>
<name>A0A3E0DNE2_9GAMM</name>
<dbReference type="NCBIfam" id="NF006946">
    <property type="entry name" value="PRK09428.1"/>
    <property type="match status" value="1"/>
</dbReference>
<feature type="domain" description="PLD phosphodiesterase" evidence="8">
    <location>
        <begin position="125"/>
        <end position="151"/>
    </location>
</feature>
<dbReference type="InterPro" id="IPR001736">
    <property type="entry name" value="PLipase_D/transphosphatidylase"/>
</dbReference>
<dbReference type="SMART" id="SM00155">
    <property type="entry name" value="PLDc"/>
    <property type="match status" value="2"/>
</dbReference>
<evidence type="ECO:0000256" key="1">
    <source>
        <dbReference type="ARBA" id="ARBA00010682"/>
    </source>
</evidence>
<organism evidence="9 10">
    <name type="scientific">Marinomonas pollencensis</name>
    <dbReference type="NCBI Taxonomy" id="491954"/>
    <lineage>
        <taxon>Bacteria</taxon>
        <taxon>Pseudomonadati</taxon>
        <taxon>Pseudomonadota</taxon>
        <taxon>Gammaproteobacteria</taxon>
        <taxon>Oceanospirillales</taxon>
        <taxon>Oceanospirillaceae</taxon>
        <taxon>Marinomonas</taxon>
    </lineage>
</organism>
<dbReference type="Proteomes" id="UP000256542">
    <property type="component" value="Unassembled WGS sequence"/>
</dbReference>
<dbReference type="PANTHER" id="PTHR12586">
    <property type="entry name" value="CDP-DIACYLGLYCEROL--SERINE O-PHOSPHATIDYLTRANSFERASE"/>
    <property type="match status" value="1"/>
</dbReference>
<evidence type="ECO:0000259" key="8">
    <source>
        <dbReference type="SMART" id="SM00155"/>
    </source>
</evidence>
<keyword evidence="7" id="KW-1208">Phospholipid metabolism</keyword>
<feature type="domain" description="PLD phosphodiesterase" evidence="8">
    <location>
        <begin position="346"/>
        <end position="373"/>
    </location>
</feature>
<dbReference type="CDD" id="cd09136">
    <property type="entry name" value="PLDc_PSS_G_neg_2"/>
    <property type="match status" value="1"/>
</dbReference>
<keyword evidence="2" id="KW-0444">Lipid biosynthesis</keyword>
<comment type="similarity">
    <text evidence="1">Belongs to the CDP-alcohol phosphatidyltransferase class-II family.</text>
</comment>
<dbReference type="SUPFAM" id="SSF56024">
    <property type="entry name" value="Phospholipase D/nuclease"/>
    <property type="match status" value="2"/>
</dbReference>
<dbReference type="Pfam" id="PF13091">
    <property type="entry name" value="PLDc_2"/>
    <property type="match status" value="2"/>
</dbReference>
<dbReference type="RefSeq" id="WP_220342874.1">
    <property type="nucleotide sequence ID" value="NZ_QUNG01000004.1"/>
</dbReference>
<dbReference type="GO" id="GO:0005829">
    <property type="term" value="C:cytosol"/>
    <property type="evidence" value="ECO:0007669"/>
    <property type="project" value="TreeGrafter"/>
</dbReference>
<evidence type="ECO:0000313" key="10">
    <source>
        <dbReference type="Proteomes" id="UP000256542"/>
    </source>
</evidence>
<gene>
    <name evidence="9" type="ORF">DFP81_104256</name>
</gene>
<evidence type="ECO:0000256" key="6">
    <source>
        <dbReference type="ARBA" id="ARBA00023209"/>
    </source>
</evidence>
<evidence type="ECO:0000256" key="4">
    <source>
        <dbReference type="ARBA" id="ARBA00022737"/>
    </source>
</evidence>
<dbReference type="Gene3D" id="3.30.870.10">
    <property type="entry name" value="Endonuclease Chain A"/>
    <property type="match status" value="2"/>
</dbReference>
<reference evidence="9 10" key="1">
    <citation type="submission" date="2018-08" db="EMBL/GenBank/DDBJ databases">
        <title>Genomic Encyclopedia of Type Strains, Phase III (KMG-III): the genomes of soil and plant-associated and newly described type strains.</title>
        <authorList>
            <person name="Whitman W."/>
        </authorList>
    </citation>
    <scope>NUCLEOTIDE SEQUENCE [LARGE SCALE GENOMIC DNA]</scope>
    <source>
        <strain evidence="9 10">CECT 7375</strain>
    </source>
</reference>
<evidence type="ECO:0000256" key="5">
    <source>
        <dbReference type="ARBA" id="ARBA00023098"/>
    </source>
</evidence>
<evidence type="ECO:0000256" key="2">
    <source>
        <dbReference type="ARBA" id="ARBA00022516"/>
    </source>
</evidence>
<keyword evidence="4" id="KW-0677">Repeat</keyword>
<keyword evidence="6" id="KW-0594">Phospholipid biosynthesis</keyword>
<dbReference type="InterPro" id="IPR016270">
    <property type="entry name" value="PGS1"/>
</dbReference>
<keyword evidence="3 9" id="KW-0808">Transferase</keyword>
<evidence type="ECO:0000313" key="9">
    <source>
        <dbReference type="EMBL" id="REG84376.1"/>
    </source>
</evidence>
<dbReference type="PANTHER" id="PTHR12586:SF1">
    <property type="entry name" value="CDP-DIACYLGLYCEROL--GLYCEROL-3-PHOSPHATE 3-PHOSPHATIDYLTRANSFERASE, MITOCHONDRIAL"/>
    <property type="match status" value="1"/>
</dbReference>
<dbReference type="GO" id="GO:0008444">
    <property type="term" value="F:CDP-diacylglycerol-glycerol-3-phosphate 3-phosphatidyltransferase activity"/>
    <property type="evidence" value="ECO:0007669"/>
    <property type="project" value="InterPro"/>
</dbReference>
<comment type="caution">
    <text evidence="9">The sequence shown here is derived from an EMBL/GenBank/DDBJ whole genome shotgun (WGS) entry which is preliminary data.</text>
</comment>
<keyword evidence="5" id="KW-0443">Lipid metabolism</keyword>
<dbReference type="GO" id="GO:0032049">
    <property type="term" value="P:cardiolipin biosynthetic process"/>
    <property type="evidence" value="ECO:0007669"/>
    <property type="project" value="InterPro"/>
</dbReference>
<protein>
    <submittedName>
        <fullName evidence="9">CDP-diacylglycerol--serine O-phosphatidyltransferase</fullName>
    </submittedName>
</protein>
<sequence>MPIRSSFDSLPSFSIHPEQFQILHSARSFREQLLDAIRNAKQRIYLTALYLENDEAGQAVLSAVYQAKQQNPNLDIAICVDWHRAQRGLIGADKSQGNAAFYQDYAQQHEHKIPVYGIPVRNREVFGVLHLKGFIIDDTVIYSGASLNNIYLHQQLRYRFDRYHVVTNAALADSMTDFIRQQMIDHPAVYDLSQGNLPTTKEIRSSIKRFRIALSKAAYQVSHQAMEKGHIAITPLLGVGKRNNQLNQTIVQLLASAKQEIYLCTPYFNPPKTVIREVKRAIKRGVKVHIIIGDKTANDFYIPPEQPFKVIGGLPYLYEITLRRFARANESYIRSGDLAIHLWKHDANSYHLKGIWVDRQAMLLTGNNINPRAWSLDLENGLFIQDPEGQLEAQFLAEFDNILTHTQRIKSYKQLESLRHYPVRVKRLLRRVIRTRADRLLKRIL</sequence>
<proteinExistence type="inferred from homology"/>
<keyword evidence="10" id="KW-1185">Reference proteome</keyword>